<accession>A0A1H8DN92</accession>
<evidence type="ECO:0000313" key="3">
    <source>
        <dbReference type="Proteomes" id="UP000183898"/>
    </source>
</evidence>
<dbReference type="Proteomes" id="UP000183898">
    <property type="component" value="Unassembled WGS sequence"/>
</dbReference>
<dbReference type="InterPro" id="IPR050508">
    <property type="entry name" value="Methyltransf_Superfamily"/>
</dbReference>
<keyword evidence="2" id="KW-0808">Transferase</keyword>
<dbReference type="Pfam" id="PF08241">
    <property type="entry name" value="Methyltransf_11"/>
    <property type="match status" value="1"/>
</dbReference>
<organism evidence="2 3">
    <name type="scientific">Nitrosospira multiformis</name>
    <dbReference type="NCBI Taxonomy" id="1231"/>
    <lineage>
        <taxon>Bacteria</taxon>
        <taxon>Pseudomonadati</taxon>
        <taxon>Pseudomonadota</taxon>
        <taxon>Betaproteobacteria</taxon>
        <taxon>Nitrosomonadales</taxon>
        <taxon>Nitrosomonadaceae</taxon>
        <taxon>Nitrosospira</taxon>
    </lineage>
</organism>
<dbReference type="PANTHER" id="PTHR42912:SF96">
    <property type="entry name" value="METHYLTRANSFERASE DOMAIN-CONTAINING PROTEIN"/>
    <property type="match status" value="1"/>
</dbReference>
<name>A0A1H8DN92_9PROT</name>
<dbReference type="PANTHER" id="PTHR42912">
    <property type="entry name" value="METHYLTRANSFERASE"/>
    <property type="match status" value="1"/>
</dbReference>
<sequence length="199" mass="21656">MSLRRSYSLIAPLYDALLAGAGTGLRAVSLEQLPRQENLDVLISGIGTGLDLPHVPACHHYVGLDLTAAMLKRARPRIGNLHVDLVQGDSMSLPFVDACFDHVVLHLILAIVPDARACLKETARVLKPGGSVLILDKFLKPGEHAVLRRMVNLLSQHIVTRLDVVFEEVLASVPQLKVESDQPLLAGGWFRSIRLVKAG</sequence>
<dbReference type="GO" id="GO:0008757">
    <property type="term" value="F:S-adenosylmethionine-dependent methyltransferase activity"/>
    <property type="evidence" value="ECO:0007669"/>
    <property type="project" value="InterPro"/>
</dbReference>
<feature type="domain" description="Methyltransferase type 11" evidence="1">
    <location>
        <begin position="45"/>
        <end position="134"/>
    </location>
</feature>
<dbReference type="SUPFAM" id="SSF53335">
    <property type="entry name" value="S-adenosyl-L-methionine-dependent methyltransferases"/>
    <property type="match status" value="1"/>
</dbReference>
<dbReference type="InterPro" id="IPR029063">
    <property type="entry name" value="SAM-dependent_MTases_sf"/>
</dbReference>
<dbReference type="EMBL" id="FOCT01000002">
    <property type="protein sequence ID" value="SEN07987.1"/>
    <property type="molecule type" value="Genomic_DNA"/>
</dbReference>
<evidence type="ECO:0000313" key="2">
    <source>
        <dbReference type="EMBL" id="SEN07987.1"/>
    </source>
</evidence>
<dbReference type="InterPro" id="IPR013216">
    <property type="entry name" value="Methyltransf_11"/>
</dbReference>
<dbReference type="Gene3D" id="3.40.50.150">
    <property type="entry name" value="Vaccinia Virus protein VP39"/>
    <property type="match status" value="1"/>
</dbReference>
<keyword evidence="2" id="KW-0489">Methyltransferase</keyword>
<gene>
    <name evidence="2" type="ORF">SAMN05216404_102302</name>
</gene>
<dbReference type="CDD" id="cd02440">
    <property type="entry name" value="AdoMet_MTases"/>
    <property type="match status" value="1"/>
</dbReference>
<protein>
    <submittedName>
        <fullName evidence="2">Phosphatidylethanolamine N-methyltransferase</fullName>
    </submittedName>
</protein>
<dbReference type="GO" id="GO:0032259">
    <property type="term" value="P:methylation"/>
    <property type="evidence" value="ECO:0007669"/>
    <property type="project" value="UniProtKB-KW"/>
</dbReference>
<proteinExistence type="predicted"/>
<reference evidence="2 3" key="1">
    <citation type="submission" date="2016-10" db="EMBL/GenBank/DDBJ databases">
        <authorList>
            <person name="de Groot N.N."/>
        </authorList>
    </citation>
    <scope>NUCLEOTIDE SEQUENCE [LARGE SCALE GENOMIC DNA]</scope>
    <source>
        <strain evidence="2 3">Nl18</strain>
    </source>
</reference>
<dbReference type="RefSeq" id="WP_074744395.1">
    <property type="nucleotide sequence ID" value="NZ_FOCT01000002.1"/>
</dbReference>
<dbReference type="AlphaFoldDB" id="A0A1H8DN92"/>
<evidence type="ECO:0000259" key="1">
    <source>
        <dbReference type="Pfam" id="PF08241"/>
    </source>
</evidence>